<evidence type="ECO:0000313" key="8">
    <source>
        <dbReference type="Proteomes" id="UP000184330"/>
    </source>
</evidence>
<feature type="transmembrane region" description="Helical" evidence="5">
    <location>
        <begin position="390"/>
        <end position="412"/>
    </location>
</feature>
<dbReference type="EMBL" id="FJOG01000026">
    <property type="protein sequence ID" value="CZR64441.1"/>
    <property type="molecule type" value="Genomic_DNA"/>
</dbReference>
<accession>A0A1L7XHD4</accession>
<dbReference type="SUPFAM" id="SSF103473">
    <property type="entry name" value="MFS general substrate transporter"/>
    <property type="match status" value="1"/>
</dbReference>
<dbReference type="PROSITE" id="PS50850">
    <property type="entry name" value="MFS"/>
    <property type="match status" value="1"/>
</dbReference>
<feature type="transmembrane region" description="Helical" evidence="5">
    <location>
        <begin position="424"/>
        <end position="445"/>
    </location>
</feature>
<evidence type="ECO:0000256" key="4">
    <source>
        <dbReference type="ARBA" id="ARBA00023136"/>
    </source>
</evidence>
<organism evidence="7 8">
    <name type="scientific">Phialocephala subalpina</name>
    <dbReference type="NCBI Taxonomy" id="576137"/>
    <lineage>
        <taxon>Eukaryota</taxon>
        <taxon>Fungi</taxon>
        <taxon>Dikarya</taxon>
        <taxon>Ascomycota</taxon>
        <taxon>Pezizomycotina</taxon>
        <taxon>Leotiomycetes</taxon>
        <taxon>Helotiales</taxon>
        <taxon>Mollisiaceae</taxon>
        <taxon>Phialocephala</taxon>
        <taxon>Phialocephala fortinii species complex</taxon>
    </lineage>
</organism>
<evidence type="ECO:0000256" key="3">
    <source>
        <dbReference type="ARBA" id="ARBA00022989"/>
    </source>
</evidence>
<reference evidence="7 8" key="1">
    <citation type="submission" date="2016-03" db="EMBL/GenBank/DDBJ databases">
        <authorList>
            <person name="Ploux O."/>
        </authorList>
    </citation>
    <scope>NUCLEOTIDE SEQUENCE [LARGE SCALE GENOMIC DNA]</scope>
    <source>
        <strain evidence="7 8">UAMH 11012</strain>
    </source>
</reference>
<feature type="transmembrane region" description="Helical" evidence="5">
    <location>
        <begin position="301"/>
        <end position="326"/>
    </location>
</feature>
<dbReference type="CDD" id="cd17323">
    <property type="entry name" value="MFS_Tpo1_MDR_like"/>
    <property type="match status" value="1"/>
</dbReference>
<dbReference type="Proteomes" id="UP000184330">
    <property type="component" value="Unassembled WGS sequence"/>
</dbReference>
<dbReference type="InterPro" id="IPR020846">
    <property type="entry name" value="MFS_dom"/>
</dbReference>
<dbReference type="PANTHER" id="PTHR23502:SF60">
    <property type="entry name" value="MAJOR FACILITATOR SUPERFAMILY (MFS) PROFILE DOMAIN-CONTAINING PROTEIN-RELATED"/>
    <property type="match status" value="1"/>
</dbReference>
<keyword evidence="8" id="KW-1185">Reference proteome</keyword>
<dbReference type="GO" id="GO:0016020">
    <property type="term" value="C:membrane"/>
    <property type="evidence" value="ECO:0007669"/>
    <property type="project" value="UniProtKB-SubCell"/>
</dbReference>
<feature type="transmembrane region" description="Helical" evidence="5">
    <location>
        <begin position="149"/>
        <end position="171"/>
    </location>
</feature>
<protein>
    <submittedName>
        <fullName evidence="7">Related to multidrug resistant protein</fullName>
    </submittedName>
</protein>
<evidence type="ECO:0000256" key="1">
    <source>
        <dbReference type="ARBA" id="ARBA00004141"/>
    </source>
</evidence>
<name>A0A1L7XHD4_9HELO</name>
<dbReference type="Pfam" id="PF07690">
    <property type="entry name" value="MFS_1"/>
    <property type="match status" value="2"/>
</dbReference>
<proteinExistence type="predicted"/>
<comment type="subcellular location">
    <subcellularLocation>
        <location evidence="1">Membrane</location>
        <topology evidence="1">Multi-pass membrane protein</topology>
    </subcellularLocation>
</comment>
<dbReference type="InterPro" id="IPR036259">
    <property type="entry name" value="MFS_trans_sf"/>
</dbReference>
<keyword evidence="3 5" id="KW-1133">Transmembrane helix</keyword>
<feature type="transmembrane region" description="Helical" evidence="5">
    <location>
        <begin position="95"/>
        <end position="116"/>
    </location>
</feature>
<evidence type="ECO:0000256" key="5">
    <source>
        <dbReference type="SAM" id="Phobius"/>
    </source>
</evidence>
<dbReference type="Gene3D" id="1.20.1250.20">
    <property type="entry name" value="MFS general substrate transporter like domains"/>
    <property type="match status" value="1"/>
</dbReference>
<keyword evidence="2 5" id="KW-0812">Transmembrane</keyword>
<dbReference type="OrthoDB" id="6770063at2759"/>
<dbReference type="STRING" id="576137.A0A1L7XHD4"/>
<evidence type="ECO:0000256" key="2">
    <source>
        <dbReference type="ARBA" id="ARBA00022692"/>
    </source>
</evidence>
<keyword evidence="4 5" id="KW-0472">Membrane</keyword>
<dbReference type="PANTHER" id="PTHR23502">
    <property type="entry name" value="MAJOR FACILITATOR SUPERFAMILY"/>
    <property type="match status" value="1"/>
</dbReference>
<feature type="transmembrane region" description="Helical" evidence="5">
    <location>
        <begin position="123"/>
        <end position="143"/>
    </location>
</feature>
<evidence type="ECO:0000259" key="6">
    <source>
        <dbReference type="PROSITE" id="PS50850"/>
    </source>
</evidence>
<sequence length="520" mass="57852">MPPQPLDAMTVEAIPAELEMASIPAATTKQIDPFLVTFERPYDAENPLDWNTGRKWSVTDVLSATGFNRIMVSTIMAPALGTIAHELGMTPAESAMALSIYLLATAFGPLAIGPLSEIYGRQVVLHASSVWFLIWNIACGFANTKEILIASRFLAGFGASSIYALAGGVLGDVWRPEQRGRSLGIYLLIPLLGACVGEFERRENQIYQLNHSPGPIIGGFMAARTTWRWMFWSTSIFQVVMIIVSILTFRETYGPVILQRRAKKLRRETGNQQYYTEHERRDCEKSLGRILGRALSRPLRLLAFHPIIQVTALISGFNYGLLYIVLSTFSDLWIQQYHQKVEISGLHYIACSLGEMAASQIAGPLMDYLFRRRQARNANNASNGLYQLEFRIPLMFPGIIIAPIGLLLYGWSAQYLVHWAVVDIGMFIALFGGQLSDIPLTAYIIDSYPGHTSSAMAATRFVESLTAFLFPLFAPRMYQVLGYGWGNSMLAFVGLLIGVPAPFFLWKYGAKLRAKAISSY</sequence>
<gene>
    <name evidence="7" type="ORF">PAC_14339</name>
</gene>
<feature type="domain" description="Major facilitator superfamily (MFS) profile" evidence="6">
    <location>
        <begin position="58"/>
        <end position="513"/>
    </location>
</feature>
<feature type="transmembrane region" description="Helical" evidence="5">
    <location>
        <begin position="229"/>
        <end position="249"/>
    </location>
</feature>
<feature type="transmembrane region" description="Helical" evidence="5">
    <location>
        <begin position="484"/>
        <end position="506"/>
    </location>
</feature>
<dbReference type="InterPro" id="IPR011701">
    <property type="entry name" value="MFS"/>
</dbReference>
<evidence type="ECO:0000313" key="7">
    <source>
        <dbReference type="EMBL" id="CZR64441.1"/>
    </source>
</evidence>
<dbReference type="AlphaFoldDB" id="A0A1L7XHD4"/>
<dbReference type="GO" id="GO:0022857">
    <property type="term" value="F:transmembrane transporter activity"/>
    <property type="evidence" value="ECO:0007669"/>
    <property type="project" value="InterPro"/>
</dbReference>